<keyword evidence="2" id="KW-1185">Reference proteome</keyword>
<evidence type="ECO:0000313" key="2">
    <source>
        <dbReference type="Proteomes" id="UP001152531"/>
    </source>
</evidence>
<dbReference type="EMBL" id="CALSDN010000004">
    <property type="protein sequence ID" value="CAH6720505.1"/>
    <property type="molecule type" value="Genomic_DNA"/>
</dbReference>
<protein>
    <submittedName>
        <fullName evidence="1">NASP-related protein Sim3p</fullName>
    </submittedName>
</protein>
<proteinExistence type="predicted"/>
<sequence>MSYSEEVEKLLKSGAKNLGEKNYEQAVEDYSKACGLHQEETGEIEPDLFMMYGKALYESGVSQSDVLGGQEITSEKIEEAKGEDDDEGDAFQFNDLAAEEFAEAGGEEEEQSEEEEGPSVEEDEEEEQGEEQEEQEEEKTDMELAWEILEIARGLYEKKLDDNKAEESKLTIPYLTSDKDTPTNEYVKTLKSLSEVYDLLGEVSLESEHFPQAASDLESSLEMRKKLYDNDYSGLIGESHFKLSLALEFCLEDDTAKEKAANHIKAAIKILKNDSQKNPDKKKENDEIIGSLSERLDEIGSNAEDAINKQKQDMLQDILGSSKGTELLVKLSSSPLIPTPGPSKVNDLTSMVKKRKSKSKDNNVKRTKK</sequence>
<comment type="caution">
    <text evidence="1">The sequence shown here is derived from an EMBL/GenBank/DDBJ whole genome shotgun (WGS) entry which is preliminary data.</text>
</comment>
<organism evidence="1 2">
    <name type="scientific">[Candida] jaroonii</name>
    <dbReference type="NCBI Taxonomy" id="467808"/>
    <lineage>
        <taxon>Eukaryota</taxon>
        <taxon>Fungi</taxon>
        <taxon>Dikarya</taxon>
        <taxon>Ascomycota</taxon>
        <taxon>Saccharomycotina</taxon>
        <taxon>Pichiomycetes</taxon>
        <taxon>Debaryomycetaceae</taxon>
        <taxon>Yamadazyma</taxon>
    </lineage>
</organism>
<gene>
    <name evidence="1" type="ORF">CLIB1444_04S01574</name>
</gene>
<name>A0ACA9Y672_9ASCO</name>
<dbReference type="Proteomes" id="UP001152531">
    <property type="component" value="Unassembled WGS sequence"/>
</dbReference>
<reference evidence="1" key="1">
    <citation type="submission" date="2022-06" db="EMBL/GenBank/DDBJ databases">
        <authorList>
            <person name="Legras J.-L."/>
            <person name="Devillers H."/>
            <person name="Grondin C."/>
        </authorList>
    </citation>
    <scope>NUCLEOTIDE SEQUENCE</scope>
    <source>
        <strain evidence="1">CLIB 1444</strain>
    </source>
</reference>
<accession>A0ACA9Y672</accession>
<evidence type="ECO:0000313" key="1">
    <source>
        <dbReference type="EMBL" id="CAH6720505.1"/>
    </source>
</evidence>